<dbReference type="EMBL" id="MEWG01000008">
    <property type="protein sequence ID" value="OGC78022.1"/>
    <property type="molecule type" value="Genomic_DNA"/>
</dbReference>
<organism evidence="2 3">
    <name type="scientific">candidate division WWE3 bacterium RIFOXYD1_FULL_39_9</name>
    <dbReference type="NCBI Taxonomy" id="1802649"/>
    <lineage>
        <taxon>Bacteria</taxon>
        <taxon>Katanobacteria</taxon>
    </lineage>
</organism>
<dbReference type="AlphaFoldDB" id="A0A1F4X8N0"/>
<keyword evidence="1" id="KW-0812">Transmembrane</keyword>
<dbReference type="InterPro" id="IPR012902">
    <property type="entry name" value="N_methyl_site"/>
</dbReference>
<protein>
    <recommendedName>
        <fullName evidence="4">Type II secretion system protein GspG C-terminal domain-containing protein</fullName>
    </recommendedName>
</protein>
<feature type="transmembrane region" description="Helical" evidence="1">
    <location>
        <begin position="20"/>
        <end position="41"/>
    </location>
</feature>
<proteinExistence type="predicted"/>
<evidence type="ECO:0000313" key="3">
    <source>
        <dbReference type="Proteomes" id="UP000176815"/>
    </source>
</evidence>
<keyword evidence="1" id="KW-0472">Membrane</keyword>
<comment type="caution">
    <text evidence="2">The sequence shown here is derived from an EMBL/GenBank/DDBJ whole genome shotgun (WGS) entry which is preliminary data.</text>
</comment>
<keyword evidence="1" id="KW-1133">Transmembrane helix</keyword>
<dbReference type="NCBIfam" id="TIGR02532">
    <property type="entry name" value="IV_pilin_GFxxxE"/>
    <property type="match status" value="1"/>
</dbReference>
<evidence type="ECO:0000313" key="2">
    <source>
        <dbReference type="EMBL" id="OGC78022.1"/>
    </source>
</evidence>
<name>A0A1F4X8N0_UNCKA</name>
<sequence length="152" mass="16329">MKKIAHFPYIGRGFTLIELLIVITLIGILAGIMLSVVNYNVHLGNARNTKRRLELHTISIAVVQYTTDTGLLPTALPDTETEICKSGGVANCSGLVDLTVLTANTKYLVTMPNDPKNESTDGTGYTIYKTPAGRVTVSAPLAENGIVLNVTR</sequence>
<dbReference type="InterPro" id="IPR045584">
    <property type="entry name" value="Pilin-like"/>
</dbReference>
<reference evidence="2 3" key="1">
    <citation type="journal article" date="2016" name="Nat. Commun.">
        <title>Thousands of microbial genomes shed light on interconnected biogeochemical processes in an aquifer system.</title>
        <authorList>
            <person name="Anantharaman K."/>
            <person name="Brown C.T."/>
            <person name="Hug L.A."/>
            <person name="Sharon I."/>
            <person name="Castelle C.J."/>
            <person name="Probst A.J."/>
            <person name="Thomas B.C."/>
            <person name="Singh A."/>
            <person name="Wilkins M.J."/>
            <person name="Karaoz U."/>
            <person name="Brodie E.L."/>
            <person name="Williams K.H."/>
            <person name="Hubbard S.S."/>
            <person name="Banfield J.F."/>
        </authorList>
    </citation>
    <scope>NUCLEOTIDE SEQUENCE [LARGE SCALE GENOMIC DNA]</scope>
</reference>
<evidence type="ECO:0008006" key="4">
    <source>
        <dbReference type="Google" id="ProtNLM"/>
    </source>
</evidence>
<dbReference type="Gene3D" id="3.30.700.10">
    <property type="entry name" value="Glycoprotein, Type 4 Pilin"/>
    <property type="match status" value="1"/>
</dbReference>
<dbReference type="SUPFAM" id="SSF54523">
    <property type="entry name" value="Pili subunits"/>
    <property type="match status" value="1"/>
</dbReference>
<accession>A0A1F4X8N0</accession>
<dbReference type="Pfam" id="PF07963">
    <property type="entry name" value="N_methyl"/>
    <property type="match status" value="1"/>
</dbReference>
<gene>
    <name evidence="2" type="ORF">A2619_02980</name>
</gene>
<dbReference type="Proteomes" id="UP000176815">
    <property type="component" value="Unassembled WGS sequence"/>
</dbReference>
<dbReference type="PROSITE" id="PS00409">
    <property type="entry name" value="PROKAR_NTER_METHYL"/>
    <property type="match status" value="1"/>
</dbReference>
<evidence type="ECO:0000256" key="1">
    <source>
        <dbReference type="SAM" id="Phobius"/>
    </source>
</evidence>